<keyword evidence="3 7" id="KW-0812">Transmembrane</keyword>
<dbReference type="EMBL" id="JAKIJS010000003">
    <property type="protein sequence ID" value="MCF6139357.1"/>
    <property type="molecule type" value="Genomic_DNA"/>
</dbReference>
<keyword evidence="10" id="KW-1185">Reference proteome</keyword>
<dbReference type="PANTHER" id="PTHR43731:SF14">
    <property type="entry name" value="PRESENILIN-ASSOCIATED RHOMBOID-LIKE PROTEIN, MITOCHONDRIAL"/>
    <property type="match status" value="1"/>
</dbReference>
<feature type="transmembrane region" description="Helical" evidence="7">
    <location>
        <begin position="119"/>
        <end position="137"/>
    </location>
</feature>
<dbReference type="InterPro" id="IPR050925">
    <property type="entry name" value="Rhomboid_protease_S54"/>
</dbReference>
<keyword evidence="4" id="KW-0378">Hydrolase</keyword>
<comment type="similarity">
    <text evidence="2">Belongs to the peptidase S54 family.</text>
</comment>
<gene>
    <name evidence="9" type="ORF">L2716_16650</name>
</gene>
<dbReference type="InterPro" id="IPR022764">
    <property type="entry name" value="Peptidase_S54_rhomboid_dom"/>
</dbReference>
<dbReference type="InterPro" id="IPR035952">
    <property type="entry name" value="Rhomboid-like_sf"/>
</dbReference>
<evidence type="ECO:0000259" key="8">
    <source>
        <dbReference type="Pfam" id="PF01694"/>
    </source>
</evidence>
<evidence type="ECO:0000313" key="9">
    <source>
        <dbReference type="EMBL" id="MCF6139357.1"/>
    </source>
</evidence>
<dbReference type="PANTHER" id="PTHR43731">
    <property type="entry name" value="RHOMBOID PROTEASE"/>
    <property type="match status" value="1"/>
</dbReference>
<dbReference type="SUPFAM" id="SSF144091">
    <property type="entry name" value="Rhomboid-like"/>
    <property type="match status" value="1"/>
</dbReference>
<feature type="domain" description="Peptidase S54 rhomboid" evidence="8">
    <location>
        <begin position="52"/>
        <end position="188"/>
    </location>
</feature>
<evidence type="ECO:0000256" key="5">
    <source>
        <dbReference type="ARBA" id="ARBA00022989"/>
    </source>
</evidence>
<keyword evidence="6 7" id="KW-0472">Membrane</keyword>
<dbReference type="RefSeq" id="WP_236338124.1">
    <property type="nucleotide sequence ID" value="NZ_JAKIJS010000003.1"/>
</dbReference>
<feature type="transmembrane region" description="Helical" evidence="7">
    <location>
        <begin position="12"/>
        <end position="34"/>
    </location>
</feature>
<proteinExistence type="inferred from homology"/>
<evidence type="ECO:0000313" key="10">
    <source>
        <dbReference type="Proteomes" id="UP001649381"/>
    </source>
</evidence>
<organism evidence="9 10">
    <name type="scientific">Pseudalkalibacillus berkeleyi</name>
    <dbReference type="NCBI Taxonomy" id="1069813"/>
    <lineage>
        <taxon>Bacteria</taxon>
        <taxon>Bacillati</taxon>
        <taxon>Bacillota</taxon>
        <taxon>Bacilli</taxon>
        <taxon>Bacillales</taxon>
        <taxon>Fictibacillaceae</taxon>
        <taxon>Pseudalkalibacillus</taxon>
    </lineage>
</organism>
<protein>
    <submittedName>
        <fullName evidence="9">Rhomboid family intramembrane serine protease</fullName>
    </submittedName>
</protein>
<name>A0ABS9H666_9BACL</name>
<evidence type="ECO:0000256" key="4">
    <source>
        <dbReference type="ARBA" id="ARBA00022801"/>
    </source>
</evidence>
<evidence type="ECO:0000256" key="1">
    <source>
        <dbReference type="ARBA" id="ARBA00004141"/>
    </source>
</evidence>
<feature type="transmembrane region" description="Helical" evidence="7">
    <location>
        <begin position="149"/>
        <end position="164"/>
    </location>
</feature>
<reference evidence="9 10" key="1">
    <citation type="submission" date="2022-01" db="EMBL/GenBank/DDBJ databases">
        <title>Alkalihalobacillus sp. EGI L200015, a novel bacterium isolated from a salt lake sediment.</title>
        <authorList>
            <person name="Gao L."/>
            <person name="Fang B.-Z."/>
            <person name="Li W.-J."/>
        </authorList>
    </citation>
    <scope>NUCLEOTIDE SEQUENCE [LARGE SCALE GENOMIC DNA]</scope>
    <source>
        <strain evidence="9 10">KCTC 12718</strain>
    </source>
</reference>
<comment type="subcellular location">
    <subcellularLocation>
        <location evidence="1">Membrane</location>
        <topology evidence="1">Multi-pass membrane protein</topology>
    </subcellularLocation>
</comment>
<evidence type="ECO:0000256" key="7">
    <source>
        <dbReference type="SAM" id="Phobius"/>
    </source>
</evidence>
<feature type="transmembrane region" description="Helical" evidence="7">
    <location>
        <begin position="54"/>
        <end position="81"/>
    </location>
</feature>
<feature type="transmembrane region" description="Helical" evidence="7">
    <location>
        <begin position="93"/>
        <end position="113"/>
    </location>
</feature>
<keyword evidence="9" id="KW-0645">Protease</keyword>
<dbReference type="Gene3D" id="1.20.1540.10">
    <property type="entry name" value="Rhomboid-like"/>
    <property type="match status" value="1"/>
</dbReference>
<evidence type="ECO:0000256" key="6">
    <source>
        <dbReference type="ARBA" id="ARBA00023136"/>
    </source>
</evidence>
<dbReference type="Proteomes" id="UP001649381">
    <property type="component" value="Unassembled WGS sequence"/>
</dbReference>
<evidence type="ECO:0000256" key="2">
    <source>
        <dbReference type="ARBA" id="ARBA00009045"/>
    </source>
</evidence>
<accession>A0ABS9H666</accession>
<dbReference type="GO" id="GO:0008233">
    <property type="term" value="F:peptidase activity"/>
    <property type="evidence" value="ECO:0007669"/>
    <property type="project" value="UniProtKB-KW"/>
</dbReference>
<dbReference type="GO" id="GO:0006508">
    <property type="term" value="P:proteolysis"/>
    <property type="evidence" value="ECO:0007669"/>
    <property type="project" value="UniProtKB-KW"/>
</dbReference>
<evidence type="ECO:0000256" key="3">
    <source>
        <dbReference type="ARBA" id="ARBA00022692"/>
    </source>
</evidence>
<feature type="transmembrane region" description="Helical" evidence="7">
    <location>
        <begin position="170"/>
        <end position="189"/>
    </location>
</feature>
<comment type="caution">
    <text evidence="9">The sequence shown here is derived from an EMBL/GenBank/DDBJ whole genome shotgun (WGS) entry which is preliminary data.</text>
</comment>
<dbReference type="Pfam" id="PF01694">
    <property type="entry name" value="Rhomboid"/>
    <property type="match status" value="1"/>
</dbReference>
<sequence length="195" mass="21903">MFVRTENFRSFIRLYPIITIIIAIHILFFIGVNLSTDLLRLTAGFNIYILAGEYWRLVTPIFVHEAFPHFLFNSFSLFLFGPALERILGKYKFIIGYIGAGVIANIATLFLQGPGYSHIGASGSIFGLFGLYVYIIYARKELIDQQNSQLVMTILVLSLVMTFVTPRINILGHLFGLVGGAALGPILLMSRKSRY</sequence>
<keyword evidence="5 7" id="KW-1133">Transmembrane helix</keyword>